<dbReference type="AlphaFoldDB" id="A0A558J6Y6"/>
<organism evidence="2 3">
    <name type="scientific">Vreelandella titanicae</name>
    <dbReference type="NCBI Taxonomy" id="664683"/>
    <lineage>
        <taxon>Bacteria</taxon>
        <taxon>Pseudomonadati</taxon>
        <taxon>Pseudomonadota</taxon>
        <taxon>Gammaproteobacteria</taxon>
        <taxon>Oceanospirillales</taxon>
        <taxon>Halomonadaceae</taxon>
        <taxon>Vreelandella</taxon>
    </lineage>
</organism>
<dbReference type="EMBL" id="VNFE01000004">
    <property type="protein sequence ID" value="TVU89386.1"/>
    <property type="molecule type" value="Genomic_DNA"/>
</dbReference>
<reference evidence="2 3" key="1">
    <citation type="submission" date="2019-07" db="EMBL/GenBank/DDBJ databases">
        <title>Diversity of Bacteria from Kongsfjorden, Arctic.</title>
        <authorList>
            <person name="Yu Y."/>
        </authorList>
    </citation>
    <scope>NUCLEOTIDE SEQUENCE [LARGE SCALE GENOMIC DNA]</scope>
    <source>
        <strain evidence="2 3">SM1922</strain>
    </source>
</reference>
<dbReference type="GO" id="GO:0016787">
    <property type="term" value="F:hydrolase activity"/>
    <property type="evidence" value="ECO:0007669"/>
    <property type="project" value="UniProtKB-KW"/>
</dbReference>
<sequence>MYNNSGIRNPQSERNEVPKVKLGFDCHAHVYGTVKEANGSNYSPSRPAPLLDWQENLESCKLRGGVLVQPSFLGNDNRQLLEILSRLNHAYRGVVQLAKETTLEEIAALDAAGIVGVRWNLIEGRSALPNLKDPQWIDFLDNLKAMDWHLELHLEGNRLPEIFPALHEHGVKLVIDHIGLPVDDVPMQDLGCRLLLASGQAERTWVKLSAPYRSPVFDLRPHVQALLHHLGRDRLVWGSDWPWTRHENKHTYRDTYGWLNDWVRDADDRQYILDASPRALFRLGDS</sequence>
<name>A0A558J6Y6_9GAMM</name>
<evidence type="ECO:0000259" key="1">
    <source>
        <dbReference type="Pfam" id="PF04909"/>
    </source>
</evidence>
<comment type="caution">
    <text evidence="2">The sequence shown here is derived from an EMBL/GenBank/DDBJ whole genome shotgun (WGS) entry which is preliminary data.</text>
</comment>
<dbReference type="PANTHER" id="PTHR35563">
    <property type="entry name" value="BARREL METAL-DEPENDENT HYDROLASE, PUTATIVE (AFU_ORTHOLOGUE AFUA_1G16240)-RELATED"/>
    <property type="match status" value="1"/>
</dbReference>
<feature type="domain" description="Amidohydrolase-related" evidence="1">
    <location>
        <begin position="25"/>
        <end position="283"/>
    </location>
</feature>
<protein>
    <submittedName>
        <fullName evidence="2">Amidohydrolase family protein</fullName>
    </submittedName>
</protein>
<keyword evidence="2" id="KW-0378">Hydrolase</keyword>
<gene>
    <name evidence="2" type="ORF">FQP89_15450</name>
</gene>
<dbReference type="SUPFAM" id="SSF51556">
    <property type="entry name" value="Metallo-dependent hydrolases"/>
    <property type="match status" value="1"/>
</dbReference>
<proteinExistence type="predicted"/>
<accession>A0A558J6Y6</accession>
<dbReference type="InterPro" id="IPR032466">
    <property type="entry name" value="Metal_Hydrolase"/>
</dbReference>
<dbReference type="InterPro" id="IPR006680">
    <property type="entry name" value="Amidohydro-rel"/>
</dbReference>
<dbReference type="Pfam" id="PF04909">
    <property type="entry name" value="Amidohydro_2"/>
    <property type="match status" value="1"/>
</dbReference>
<dbReference type="PANTHER" id="PTHR35563:SF2">
    <property type="entry name" value="BARREL METAL-DEPENDENT HYDROLASE, PUTATIVE (AFU_ORTHOLOGUE AFUA_1G16240)-RELATED"/>
    <property type="match status" value="1"/>
</dbReference>
<dbReference type="InterPro" id="IPR052358">
    <property type="entry name" value="Aro_Compnd_Degr_Hydrolases"/>
</dbReference>
<dbReference type="Proteomes" id="UP000317288">
    <property type="component" value="Unassembled WGS sequence"/>
</dbReference>
<evidence type="ECO:0000313" key="2">
    <source>
        <dbReference type="EMBL" id="TVU89386.1"/>
    </source>
</evidence>
<evidence type="ECO:0000313" key="3">
    <source>
        <dbReference type="Proteomes" id="UP000317288"/>
    </source>
</evidence>
<dbReference type="Gene3D" id="3.20.20.140">
    <property type="entry name" value="Metal-dependent hydrolases"/>
    <property type="match status" value="1"/>
</dbReference>